<protein>
    <submittedName>
        <fullName evidence="1">Uncharacterized protein</fullName>
    </submittedName>
</protein>
<organism evidence="1">
    <name type="scientific">Solivirus sp</name>
    <dbReference type="NCBI Taxonomy" id="2487772"/>
    <lineage>
        <taxon>Viruses</taxon>
        <taxon>Pithoviruses</taxon>
    </lineage>
</organism>
<reference evidence="1" key="1">
    <citation type="submission" date="2018-10" db="EMBL/GenBank/DDBJ databases">
        <title>Hidden diversity of soil giant viruses.</title>
        <authorList>
            <person name="Schulz F."/>
            <person name="Alteio L."/>
            <person name="Goudeau D."/>
            <person name="Ryan E.M."/>
            <person name="Malmstrom R.R."/>
            <person name="Blanchard J."/>
            <person name="Woyke T."/>
        </authorList>
    </citation>
    <scope>NUCLEOTIDE SEQUENCE</scope>
    <source>
        <strain evidence="1">SOV1</strain>
    </source>
</reference>
<accession>A0A3G5AHN3</accession>
<sequence length="92" mass="10637">MNRAFPHTSSTQRAFVLLETKRNKNHTLSSHHTCITFNPGSLTLLEQKNYFVEHQQNTTFCQRKLDSLLRISSFLYGKLDSLLKIPLSVKES</sequence>
<gene>
    <name evidence="1" type="ORF">Solivirus6_3</name>
</gene>
<dbReference type="EMBL" id="MK072494">
    <property type="protein sequence ID" value="AYV86094.1"/>
    <property type="molecule type" value="Genomic_DNA"/>
</dbReference>
<evidence type="ECO:0000313" key="1">
    <source>
        <dbReference type="EMBL" id="AYV86094.1"/>
    </source>
</evidence>
<proteinExistence type="predicted"/>
<name>A0A3G5AHN3_9VIRU</name>